<accession>A0A1R2CQG8</accession>
<dbReference type="EMBL" id="MPUH01000085">
    <property type="protein sequence ID" value="OMJ91249.1"/>
    <property type="molecule type" value="Genomic_DNA"/>
</dbReference>
<evidence type="ECO:0000259" key="1">
    <source>
        <dbReference type="Pfam" id="PF03101"/>
    </source>
</evidence>
<proteinExistence type="predicted"/>
<evidence type="ECO:0000313" key="2">
    <source>
        <dbReference type="EMBL" id="OMJ91249.1"/>
    </source>
</evidence>
<dbReference type="OrthoDB" id="1362504at2759"/>
<dbReference type="PANTHER" id="PTHR46328">
    <property type="entry name" value="FAR-RED IMPAIRED RESPONSIVE (FAR1) FAMILY PROTEIN-RELATED"/>
    <property type="match status" value="1"/>
</dbReference>
<dbReference type="AlphaFoldDB" id="A0A1R2CQG8"/>
<organism evidence="2 3">
    <name type="scientific">Stentor coeruleus</name>
    <dbReference type="NCBI Taxonomy" id="5963"/>
    <lineage>
        <taxon>Eukaryota</taxon>
        <taxon>Sar</taxon>
        <taxon>Alveolata</taxon>
        <taxon>Ciliophora</taxon>
        <taxon>Postciliodesmatophora</taxon>
        <taxon>Heterotrichea</taxon>
        <taxon>Heterotrichida</taxon>
        <taxon>Stentoridae</taxon>
        <taxon>Stentor</taxon>
    </lineage>
</organism>
<keyword evidence="3" id="KW-1185">Reference proteome</keyword>
<comment type="caution">
    <text evidence="2">The sequence shown here is derived from an EMBL/GenBank/DDBJ whole genome shotgun (WGS) entry which is preliminary data.</text>
</comment>
<dbReference type="Pfam" id="PF03101">
    <property type="entry name" value="FAR1"/>
    <property type="match status" value="1"/>
</dbReference>
<protein>
    <recommendedName>
        <fullName evidence="1">FAR1 domain-containing protein</fullName>
    </recommendedName>
</protein>
<gene>
    <name evidence="2" type="ORF">SteCoe_6226</name>
</gene>
<dbReference type="InterPro" id="IPR004330">
    <property type="entry name" value="FAR1_DNA_bnd_dom"/>
</dbReference>
<reference evidence="2 3" key="1">
    <citation type="submission" date="2016-11" db="EMBL/GenBank/DDBJ databases">
        <title>The macronuclear genome of Stentor coeruleus: a giant cell with tiny introns.</title>
        <authorList>
            <person name="Slabodnick M."/>
            <person name="Ruby J.G."/>
            <person name="Reiff S.B."/>
            <person name="Swart E.C."/>
            <person name="Gosai S."/>
            <person name="Prabakaran S."/>
            <person name="Witkowska E."/>
            <person name="Larue G.E."/>
            <person name="Fisher S."/>
            <person name="Freeman R.M."/>
            <person name="Gunawardena J."/>
            <person name="Chu W."/>
            <person name="Stover N.A."/>
            <person name="Gregory B.D."/>
            <person name="Nowacki M."/>
            <person name="Derisi J."/>
            <person name="Roy S.W."/>
            <person name="Marshall W.F."/>
            <person name="Sood P."/>
        </authorList>
    </citation>
    <scope>NUCLEOTIDE SEQUENCE [LARGE SCALE GENOMIC DNA]</scope>
    <source>
        <strain evidence="2">WM001</strain>
    </source>
</reference>
<name>A0A1R2CQG8_9CILI</name>
<dbReference type="Proteomes" id="UP000187209">
    <property type="component" value="Unassembled WGS sequence"/>
</dbReference>
<feature type="domain" description="FAR1" evidence="1">
    <location>
        <begin position="163"/>
        <end position="243"/>
    </location>
</feature>
<evidence type="ECO:0000313" key="3">
    <source>
        <dbReference type="Proteomes" id="UP000187209"/>
    </source>
</evidence>
<sequence>MNWYSQSPPNWSGSESYNLYPSFDMTSAQALNSIIDNINNLISILKDPSDNTTLRTDLSTPEYEKMSRHLSEASRALNKIAYDYKVISPGLLTPSILKLEDDIKINTPQTTTLVSSFQDIKEEIKPFMKTKEHKYHNIEPKVDNECINIGNTFKTLEEAADVFEEYARKCGFNICKGNSKRDVYQEFACSARGRVRVRKISDQSKQRNRKSIKKMCKCHVILRKKDDDWVITTRKLNHTHELLSIDEIKKTAKNRFIPDEFKLKAIELHAKGEAPAKIQYEFESELGERCTWSMKDLYNMLYRYKSGN</sequence>